<sequence length="383" mass="42519">MSIPPSSSSPDHRLLCTRAPQRLRNPRRRSLRPATRARRNAKARSAHHLIQDVCEISNVKSLSTAPQATSEFSPPSFCTIGGCKSGLDSLQADSSSSPGCGLTCPSSSPGSFPSCARAALNHPWAHLVRPRNLRLQDLQPEQITADLPDELYRQIPLSGYLSAKFCRSLFPRETLSNGVVPENLSCIEIPSLEDAVLFREAADTLIQSAFEGALQPLPRPPRDKLSPKGIWSPRLLPQVHFGRRPVLYQVVALMSNALVLEAKDFFVFLPDHRELHCILLDKFALNLESGSYGFDRGVVSIRDLVWVYELIPIAAVLNDPQAELKRARISRMTALDPQEDDVLKAITRRKISCAVRFSEPPISDEARDVLCQYVRLFFPADAP</sequence>
<gene>
    <name evidence="2" type="ORF">NBR_LOCUS4466</name>
</gene>
<feature type="compositionally biased region" description="Basic residues" evidence="1">
    <location>
        <begin position="24"/>
        <end position="46"/>
    </location>
</feature>
<protein>
    <submittedName>
        <fullName evidence="2 4">Uncharacterized protein</fullName>
    </submittedName>
</protein>
<dbReference type="STRING" id="27835.A0A0N4XPL2"/>
<dbReference type="EMBL" id="UYSL01008418">
    <property type="protein sequence ID" value="VDL68055.1"/>
    <property type="molecule type" value="Genomic_DNA"/>
</dbReference>
<evidence type="ECO:0000313" key="4">
    <source>
        <dbReference type="WBParaSite" id="NBR_0000446401-mRNA-1"/>
    </source>
</evidence>
<dbReference type="WBParaSite" id="NBR_0000446401-mRNA-1">
    <property type="protein sequence ID" value="NBR_0000446401-mRNA-1"/>
    <property type="gene ID" value="NBR_0000446401"/>
</dbReference>
<organism evidence="4">
    <name type="scientific">Nippostrongylus brasiliensis</name>
    <name type="common">Rat hookworm</name>
    <dbReference type="NCBI Taxonomy" id="27835"/>
    <lineage>
        <taxon>Eukaryota</taxon>
        <taxon>Metazoa</taxon>
        <taxon>Ecdysozoa</taxon>
        <taxon>Nematoda</taxon>
        <taxon>Chromadorea</taxon>
        <taxon>Rhabditida</taxon>
        <taxon>Rhabditina</taxon>
        <taxon>Rhabditomorpha</taxon>
        <taxon>Strongyloidea</taxon>
        <taxon>Heligmosomidae</taxon>
        <taxon>Nippostrongylus</taxon>
    </lineage>
</organism>
<feature type="region of interest" description="Disordered" evidence="1">
    <location>
        <begin position="23"/>
        <end position="46"/>
    </location>
</feature>
<accession>A0A0N4XPL2</accession>
<reference evidence="2 3" key="2">
    <citation type="submission" date="2018-11" db="EMBL/GenBank/DDBJ databases">
        <authorList>
            <consortium name="Pathogen Informatics"/>
        </authorList>
    </citation>
    <scope>NUCLEOTIDE SEQUENCE [LARGE SCALE GENOMIC DNA]</scope>
</reference>
<evidence type="ECO:0000313" key="3">
    <source>
        <dbReference type="Proteomes" id="UP000271162"/>
    </source>
</evidence>
<evidence type="ECO:0000313" key="2">
    <source>
        <dbReference type="EMBL" id="VDL68055.1"/>
    </source>
</evidence>
<keyword evidence="3" id="KW-1185">Reference proteome</keyword>
<dbReference type="AlphaFoldDB" id="A0A0N4XPL2"/>
<proteinExistence type="predicted"/>
<name>A0A0N4XPL2_NIPBR</name>
<evidence type="ECO:0000256" key="1">
    <source>
        <dbReference type="SAM" id="MobiDB-lite"/>
    </source>
</evidence>
<reference evidence="4" key="1">
    <citation type="submission" date="2017-02" db="UniProtKB">
        <authorList>
            <consortium name="WormBaseParasite"/>
        </authorList>
    </citation>
    <scope>IDENTIFICATION</scope>
</reference>
<dbReference type="Proteomes" id="UP000271162">
    <property type="component" value="Unassembled WGS sequence"/>
</dbReference>